<keyword evidence="1" id="KW-0472">Membrane</keyword>
<feature type="transmembrane region" description="Helical" evidence="1">
    <location>
        <begin position="20"/>
        <end position="48"/>
    </location>
</feature>
<feature type="transmembrane region" description="Helical" evidence="1">
    <location>
        <begin position="60"/>
        <end position="80"/>
    </location>
</feature>
<organism evidence="2 3">
    <name type="scientific">Methylocella tundrae</name>
    <dbReference type="NCBI Taxonomy" id="227605"/>
    <lineage>
        <taxon>Bacteria</taxon>
        <taxon>Pseudomonadati</taxon>
        <taxon>Pseudomonadota</taxon>
        <taxon>Alphaproteobacteria</taxon>
        <taxon>Hyphomicrobiales</taxon>
        <taxon>Beijerinckiaceae</taxon>
        <taxon>Methylocella</taxon>
    </lineage>
</organism>
<feature type="transmembrane region" description="Helical" evidence="1">
    <location>
        <begin position="86"/>
        <end position="103"/>
    </location>
</feature>
<keyword evidence="3" id="KW-1185">Reference proteome</keyword>
<dbReference type="Pfam" id="PF12966">
    <property type="entry name" value="AtpR"/>
    <property type="match status" value="1"/>
</dbReference>
<reference evidence="2 3" key="1">
    <citation type="submission" date="2019-05" db="EMBL/GenBank/DDBJ databases">
        <authorList>
            <person name="Farhan Ul Haque M."/>
        </authorList>
    </citation>
    <scope>NUCLEOTIDE SEQUENCE [LARGE SCALE GENOMIC DNA]</scope>
    <source>
        <strain evidence="2">2</strain>
    </source>
</reference>
<accession>A0A8B6M678</accession>
<dbReference type="EMBL" id="CABFMQ020000079">
    <property type="protein sequence ID" value="VTZ50338.1"/>
    <property type="molecule type" value="Genomic_DNA"/>
</dbReference>
<dbReference type="AlphaFoldDB" id="A0A8B6M678"/>
<name>A0A8B6M678_METTU</name>
<comment type="caution">
    <text evidence="2">The sequence shown here is derived from an EMBL/GenBank/DDBJ whole genome shotgun (WGS) entry which is preliminary data.</text>
</comment>
<dbReference type="InterPro" id="IPR017581">
    <property type="entry name" value="AtpR-like"/>
</dbReference>
<gene>
    <name evidence="2" type="ORF">MPC4_220069</name>
</gene>
<protein>
    <recommendedName>
        <fullName evidence="4">ATP synthase subunit I</fullName>
    </recommendedName>
</protein>
<evidence type="ECO:0000313" key="2">
    <source>
        <dbReference type="EMBL" id="VTZ50338.1"/>
    </source>
</evidence>
<keyword evidence="1" id="KW-0812">Transmembrane</keyword>
<evidence type="ECO:0008006" key="4">
    <source>
        <dbReference type="Google" id="ProtNLM"/>
    </source>
</evidence>
<evidence type="ECO:0000313" key="3">
    <source>
        <dbReference type="Proteomes" id="UP000485880"/>
    </source>
</evidence>
<dbReference type="Proteomes" id="UP000485880">
    <property type="component" value="Unassembled WGS sequence"/>
</dbReference>
<keyword evidence="1" id="KW-1133">Transmembrane helix</keyword>
<sequence>MLVRVEMDQGRMNFWPFDTLPAAGTVISLVAYFAGGVALGVAYFAALWQSARLFASGGHTAVAVALTIGRFILLGGALALASLHGAPPLLAMALGVLIGRALVMRRLKEAAA</sequence>
<evidence type="ECO:0000256" key="1">
    <source>
        <dbReference type="SAM" id="Phobius"/>
    </source>
</evidence>
<proteinExistence type="predicted"/>